<protein>
    <submittedName>
        <fullName evidence="1">Uncharacterized protein</fullName>
    </submittedName>
</protein>
<comment type="caution">
    <text evidence="1">The sequence shown here is derived from an EMBL/GenBank/DDBJ whole genome shotgun (WGS) entry which is preliminary data.</text>
</comment>
<evidence type="ECO:0000313" key="1">
    <source>
        <dbReference type="EMBL" id="OLA37570.1"/>
    </source>
</evidence>
<sequence length="63" mass="7270">MKLRETFGKKIKILCLDGGAIEGRVIDYIPTIEEDEEESIIIRNENNVLIEIAKHEITEIEML</sequence>
<reference evidence="1 2" key="1">
    <citation type="journal article" date="2016" name="Nat. Biotechnol.">
        <title>Measurement of bacterial replication rates in microbial communities.</title>
        <authorList>
            <person name="Brown C.T."/>
            <person name="Olm M.R."/>
            <person name="Thomas B.C."/>
            <person name="Banfield J.F."/>
        </authorList>
    </citation>
    <scope>NUCLEOTIDE SEQUENCE [LARGE SCALE GENOMIC DNA]</scope>
    <source>
        <strain evidence="1">46_33</strain>
    </source>
</reference>
<dbReference type="STRING" id="626940.BHW43_05785"/>
<accession>A0A1Q6R5I9</accession>
<gene>
    <name evidence="1" type="ORF">BHW43_05785</name>
</gene>
<dbReference type="Proteomes" id="UP000186777">
    <property type="component" value="Unassembled WGS sequence"/>
</dbReference>
<dbReference type="RefSeq" id="WP_303679856.1">
    <property type="nucleotide sequence ID" value="NZ_DAWEBM010000174.1"/>
</dbReference>
<evidence type="ECO:0000313" key="2">
    <source>
        <dbReference type="Proteomes" id="UP000186777"/>
    </source>
</evidence>
<dbReference type="EMBL" id="MNTG01000029">
    <property type="protein sequence ID" value="OLA37570.1"/>
    <property type="molecule type" value="Genomic_DNA"/>
</dbReference>
<proteinExistence type="predicted"/>
<name>A0A1Q6R5I9_9FIRM</name>
<dbReference type="AlphaFoldDB" id="A0A1Q6R5I9"/>
<organism evidence="1 2">
    <name type="scientific">Phascolarctobacterium succinatutens</name>
    <dbReference type="NCBI Taxonomy" id="626940"/>
    <lineage>
        <taxon>Bacteria</taxon>
        <taxon>Bacillati</taxon>
        <taxon>Bacillota</taxon>
        <taxon>Negativicutes</taxon>
        <taxon>Acidaminococcales</taxon>
        <taxon>Acidaminococcaceae</taxon>
        <taxon>Phascolarctobacterium</taxon>
    </lineage>
</organism>